<accession>A0A0A2UXM7</accession>
<keyword evidence="4" id="KW-1133">Transmembrane helix</keyword>
<reference evidence="6 7" key="1">
    <citation type="submission" date="2013-08" db="EMBL/GenBank/DDBJ databases">
        <title>Genome of Pontibacillus chungwhensis.</title>
        <authorList>
            <person name="Wang Q."/>
            <person name="Wang G."/>
        </authorList>
    </citation>
    <scope>NUCLEOTIDE SEQUENCE [LARGE SCALE GENOMIC DNA]</scope>
    <source>
        <strain evidence="6 7">BH030062</strain>
    </source>
</reference>
<comment type="caution">
    <text evidence="6">The sequence shown here is derived from an EMBL/GenBank/DDBJ whole genome shotgun (WGS) entry which is preliminary data.</text>
</comment>
<proteinExistence type="predicted"/>
<dbReference type="PANTHER" id="PTHR32347:SF14">
    <property type="entry name" value="EFFLUX SYSTEM COMPONENT YKNX-RELATED"/>
    <property type="match status" value="1"/>
</dbReference>
<protein>
    <recommendedName>
        <fullName evidence="5">YknX-like barrel-sandwich hybrid domain-containing protein</fullName>
    </recommendedName>
</protein>
<dbReference type="EMBL" id="AVBG01000006">
    <property type="protein sequence ID" value="KGP91508.1"/>
    <property type="molecule type" value="Genomic_DNA"/>
</dbReference>
<dbReference type="AlphaFoldDB" id="A0A0A2UXM7"/>
<dbReference type="InterPro" id="IPR050465">
    <property type="entry name" value="UPF0194_transport"/>
</dbReference>
<evidence type="ECO:0000256" key="1">
    <source>
        <dbReference type="ARBA" id="ARBA00004196"/>
    </source>
</evidence>
<keyword evidence="4" id="KW-0472">Membrane</keyword>
<dbReference type="Gene3D" id="2.40.30.170">
    <property type="match status" value="1"/>
</dbReference>
<dbReference type="Pfam" id="PF25984">
    <property type="entry name" value="BSH_YknX"/>
    <property type="match status" value="1"/>
</dbReference>
<evidence type="ECO:0000256" key="4">
    <source>
        <dbReference type="SAM" id="Phobius"/>
    </source>
</evidence>
<feature type="transmembrane region" description="Helical" evidence="4">
    <location>
        <begin position="7"/>
        <end position="27"/>
    </location>
</feature>
<evidence type="ECO:0000256" key="2">
    <source>
        <dbReference type="ARBA" id="ARBA00023054"/>
    </source>
</evidence>
<feature type="coiled-coil region" evidence="3">
    <location>
        <begin position="105"/>
        <end position="183"/>
    </location>
</feature>
<dbReference type="InterPro" id="IPR058639">
    <property type="entry name" value="BSH_YknX-like"/>
</dbReference>
<dbReference type="GO" id="GO:0030313">
    <property type="term" value="C:cell envelope"/>
    <property type="evidence" value="ECO:0007669"/>
    <property type="project" value="UniProtKB-SubCell"/>
</dbReference>
<dbReference type="STRING" id="1385513.N780_19675"/>
<dbReference type="eggNOG" id="COG0845">
    <property type="taxonomic scope" value="Bacteria"/>
</dbReference>
<keyword evidence="2 3" id="KW-0175">Coiled coil</keyword>
<evidence type="ECO:0000313" key="7">
    <source>
        <dbReference type="Proteomes" id="UP000030153"/>
    </source>
</evidence>
<comment type="subcellular location">
    <subcellularLocation>
        <location evidence="1">Cell envelope</location>
    </subcellularLocation>
</comment>
<keyword evidence="4" id="KW-0812">Transmembrane</keyword>
<evidence type="ECO:0000259" key="5">
    <source>
        <dbReference type="Pfam" id="PF25984"/>
    </source>
</evidence>
<dbReference type="RefSeq" id="WP_036783105.1">
    <property type="nucleotide sequence ID" value="NZ_AVBG01000006.1"/>
</dbReference>
<dbReference type="Proteomes" id="UP000030153">
    <property type="component" value="Unassembled WGS sequence"/>
</dbReference>
<sequence>MKTKTKVWTVSLATILLVVANIILVVLSEDEVERKSYISKWDTPFTADLENAITEEGVFQPASEEHVYFDKDLGSFKQFLVEEGEEVNLGDPIFSYVVRDYWGTVTQLESQISGLEEEVEALEDYVDEVEDIDVPDTEEPDARAFAEAEVNKEQAEAEAEKELALKEAQLEALEDELDEVEEYGQVIEVTSLFDGTIKELDYSLEDPAVTIARSDQLILAGDIDEQNRVDIQEGMKARGTIDKLEQSWEGQVGSADEFPIEGSSELGDSSYPYVVELNESIDGVLPGYHSTVYLTVEEVQNAITVYQNWIHLPIDGMEDFVSDEKIEDEVLEEESEEVQEEGPDESEEVEQVEDEVVVEGPYAWVMNDLGLVEKRYLELGIDEYNLQEVQEGLTLEEWVADEPNEEFYEGTSFLTSLQTERIHWTDVKSLDKGVMWEYAKMGLLMR</sequence>
<feature type="domain" description="YknX-like barrel-sandwich hybrid" evidence="5">
    <location>
        <begin position="65"/>
        <end position="203"/>
    </location>
</feature>
<evidence type="ECO:0000256" key="3">
    <source>
        <dbReference type="SAM" id="Coils"/>
    </source>
</evidence>
<organism evidence="6 7">
    <name type="scientific">Pontibacillus chungwhensis BH030062</name>
    <dbReference type="NCBI Taxonomy" id="1385513"/>
    <lineage>
        <taxon>Bacteria</taxon>
        <taxon>Bacillati</taxon>
        <taxon>Bacillota</taxon>
        <taxon>Bacilli</taxon>
        <taxon>Bacillales</taxon>
        <taxon>Bacillaceae</taxon>
        <taxon>Pontibacillus</taxon>
    </lineage>
</organism>
<dbReference type="OrthoDB" id="2446145at2"/>
<keyword evidence="7" id="KW-1185">Reference proteome</keyword>
<evidence type="ECO:0000313" key="6">
    <source>
        <dbReference type="EMBL" id="KGP91508.1"/>
    </source>
</evidence>
<dbReference type="PANTHER" id="PTHR32347">
    <property type="entry name" value="EFFLUX SYSTEM COMPONENT YKNX-RELATED"/>
    <property type="match status" value="1"/>
</dbReference>
<gene>
    <name evidence="6" type="ORF">N780_19675</name>
</gene>
<name>A0A0A2UXM7_9BACI</name>